<feature type="signal peptide" evidence="2">
    <location>
        <begin position="1"/>
        <end position="19"/>
    </location>
</feature>
<sequence>MNNFLTAIGIYILCSFVNGNWKPFMEIMVVEFRSSIPGVSYIPSSTGYYVQKEVRPSAGDSTIRAALGIKHPLPTMTTANVCGAANMWMVYILPYFFANQSNTVITANPFQTMACKLDDQVPSKGVPYDKTVFLIGFAQFQVLRVPGDPRTIKMKPGGIYSGLREDAVKSELLDMLDASFGSISNGIAPSVLQKDNAGEQQDEEEELHPIQPDVGYKARALLKETWSDSLDNLSDPRAQNLSQTFCKDIQAAYASAFYKKDFTMNCSNYKFFLNTYTDPITKMTSQYTTISVDFSFQDADFIHFSSAEMTASVNQGLMKINREYQSKTIGSIQIMRLSEFFTCAKDGDRCSKWATCVQLSSGIACVCSFLHNDVDKSMPGTVCHYNMSVVILYAVLGSGSFCALLMAILFVSRGPRVHHMTG</sequence>
<proteinExistence type="predicted"/>
<dbReference type="AlphaFoldDB" id="A0A4E0QTX3"/>
<evidence type="ECO:0000313" key="4">
    <source>
        <dbReference type="Proteomes" id="UP000230066"/>
    </source>
</evidence>
<evidence type="ECO:0000256" key="2">
    <source>
        <dbReference type="SAM" id="SignalP"/>
    </source>
</evidence>
<dbReference type="Proteomes" id="UP000230066">
    <property type="component" value="Unassembled WGS sequence"/>
</dbReference>
<keyword evidence="1" id="KW-0812">Transmembrane</keyword>
<keyword evidence="1" id="KW-0472">Membrane</keyword>
<gene>
    <name evidence="3" type="ORF">D915_009572</name>
</gene>
<keyword evidence="1" id="KW-1133">Transmembrane helix</keyword>
<organism evidence="3 4">
    <name type="scientific">Fasciola hepatica</name>
    <name type="common">Liver fluke</name>
    <dbReference type="NCBI Taxonomy" id="6192"/>
    <lineage>
        <taxon>Eukaryota</taxon>
        <taxon>Metazoa</taxon>
        <taxon>Spiralia</taxon>
        <taxon>Lophotrochozoa</taxon>
        <taxon>Platyhelminthes</taxon>
        <taxon>Trematoda</taxon>
        <taxon>Digenea</taxon>
        <taxon>Plagiorchiida</taxon>
        <taxon>Echinostomata</taxon>
        <taxon>Echinostomatoidea</taxon>
        <taxon>Fasciolidae</taxon>
        <taxon>Fasciola</taxon>
    </lineage>
</organism>
<dbReference type="EMBL" id="JXXN02015012">
    <property type="protein sequence ID" value="THD18313.1"/>
    <property type="molecule type" value="Genomic_DNA"/>
</dbReference>
<accession>A0A4E0QTX3</accession>
<evidence type="ECO:0000256" key="1">
    <source>
        <dbReference type="SAM" id="Phobius"/>
    </source>
</evidence>
<keyword evidence="4" id="KW-1185">Reference proteome</keyword>
<reference evidence="3" key="1">
    <citation type="submission" date="2019-03" db="EMBL/GenBank/DDBJ databases">
        <title>Improved annotation for the trematode Fasciola hepatica.</title>
        <authorList>
            <person name="Choi Y.-J."/>
            <person name="Martin J."/>
            <person name="Mitreva M."/>
        </authorList>
    </citation>
    <scope>NUCLEOTIDE SEQUENCE [LARGE SCALE GENOMIC DNA]</scope>
</reference>
<evidence type="ECO:0000313" key="3">
    <source>
        <dbReference type="EMBL" id="THD18313.1"/>
    </source>
</evidence>
<name>A0A4E0QTX3_FASHE</name>
<comment type="caution">
    <text evidence="3">The sequence shown here is derived from an EMBL/GenBank/DDBJ whole genome shotgun (WGS) entry which is preliminary data.</text>
</comment>
<protein>
    <submittedName>
        <fullName evidence="3">Uncharacterized protein</fullName>
    </submittedName>
</protein>
<feature type="transmembrane region" description="Helical" evidence="1">
    <location>
        <begin position="390"/>
        <end position="411"/>
    </location>
</feature>
<feature type="chain" id="PRO_5020028882" evidence="2">
    <location>
        <begin position="20"/>
        <end position="422"/>
    </location>
</feature>
<keyword evidence="2" id="KW-0732">Signal</keyword>